<evidence type="ECO:0000256" key="1">
    <source>
        <dbReference type="ARBA" id="ARBA00023125"/>
    </source>
</evidence>
<dbReference type="PROSITE" id="PS50943">
    <property type="entry name" value="HTH_CROC1"/>
    <property type="match status" value="1"/>
</dbReference>
<organism evidence="3 4">
    <name type="scientific">Candidatus Scatenecus faecavium</name>
    <dbReference type="NCBI Taxonomy" id="2840915"/>
    <lineage>
        <taxon>Bacteria</taxon>
        <taxon>Candidatus Scatenecus</taxon>
    </lineage>
</organism>
<feature type="domain" description="HTH cro/C1-type" evidence="2">
    <location>
        <begin position="13"/>
        <end position="67"/>
    </location>
</feature>
<proteinExistence type="predicted"/>
<name>A0A9D1FXC1_9BACT</name>
<reference evidence="3" key="2">
    <citation type="journal article" date="2021" name="PeerJ">
        <title>Extensive microbial diversity within the chicken gut microbiome revealed by metagenomics and culture.</title>
        <authorList>
            <person name="Gilroy R."/>
            <person name="Ravi A."/>
            <person name="Getino M."/>
            <person name="Pursley I."/>
            <person name="Horton D.L."/>
            <person name="Alikhan N.F."/>
            <person name="Baker D."/>
            <person name="Gharbi K."/>
            <person name="Hall N."/>
            <person name="Watson M."/>
            <person name="Adriaenssens E.M."/>
            <person name="Foster-Nyarko E."/>
            <person name="Jarju S."/>
            <person name="Secka A."/>
            <person name="Antonio M."/>
            <person name="Oren A."/>
            <person name="Chaudhuri R.R."/>
            <person name="La Ragione R."/>
            <person name="Hildebrand F."/>
            <person name="Pallen M.J."/>
        </authorList>
    </citation>
    <scope>NUCLEOTIDE SEQUENCE</scope>
    <source>
        <strain evidence="3">CHK152-2994</strain>
    </source>
</reference>
<dbReference type="GO" id="GO:0003677">
    <property type="term" value="F:DNA binding"/>
    <property type="evidence" value="ECO:0007669"/>
    <property type="project" value="UniProtKB-KW"/>
</dbReference>
<gene>
    <name evidence="3" type="ORF">IAD41_09320</name>
</gene>
<keyword evidence="1" id="KW-0238">DNA-binding</keyword>
<dbReference type="Proteomes" id="UP000824139">
    <property type="component" value="Unassembled WGS sequence"/>
</dbReference>
<reference evidence="3" key="1">
    <citation type="submission" date="2020-10" db="EMBL/GenBank/DDBJ databases">
        <authorList>
            <person name="Gilroy R."/>
        </authorList>
    </citation>
    <scope>NUCLEOTIDE SEQUENCE</scope>
    <source>
        <strain evidence="3">CHK152-2994</strain>
    </source>
</reference>
<evidence type="ECO:0000313" key="3">
    <source>
        <dbReference type="EMBL" id="HIS83787.1"/>
    </source>
</evidence>
<dbReference type="Gene3D" id="1.10.260.40">
    <property type="entry name" value="lambda repressor-like DNA-binding domains"/>
    <property type="match status" value="1"/>
</dbReference>
<dbReference type="PANTHER" id="PTHR46558:SF4">
    <property type="entry name" value="DNA-BIDING PHAGE PROTEIN"/>
    <property type="match status" value="1"/>
</dbReference>
<sequence length="74" mass="8449">MSYDFYKNLGRNIKARRKVLGLTQQQLADKMDISLNFMGKIEVAFSKPSLDTLIEFADALETTVSDLTKFDNEI</sequence>
<protein>
    <submittedName>
        <fullName evidence="3">Helix-turn-helix transcriptional regulator</fullName>
    </submittedName>
</protein>
<accession>A0A9D1FXC1</accession>
<dbReference type="PANTHER" id="PTHR46558">
    <property type="entry name" value="TRACRIPTIONAL REGULATORY PROTEIN-RELATED-RELATED"/>
    <property type="match status" value="1"/>
</dbReference>
<dbReference type="InterPro" id="IPR010982">
    <property type="entry name" value="Lambda_DNA-bd_dom_sf"/>
</dbReference>
<dbReference type="EMBL" id="DVJO01000204">
    <property type="protein sequence ID" value="HIS83787.1"/>
    <property type="molecule type" value="Genomic_DNA"/>
</dbReference>
<dbReference type="SMART" id="SM00530">
    <property type="entry name" value="HTH_XRE"/>
    <property type="match status" value="1"/>
</dbReference>
<dbReference type="SUPFAM" id="SSF47413">
    <property type="entry name" value="lambda repressor-like DNA-binding domains"/>
    <property type="match status" value="1"/>
</dbReference>
<dbReference type="CDD" id="cd00093">
    <property type="entry name" value="HTH_XRE"/>
    <property type="match status" value="1"/>
</dbReference>
<dbReference type="AlphaFoldDB" id="A0A9D1FXC1"/>
<dbReference type="Pfam" id="PF01381">
    <property type="entry name" value="HTH_3"/>
    <property type="match status" value="1"/>
</dbReference>
<evidence type="ECO:0000259" key="2">
    <source>
        <dbReference type="PROSITE" id="PS50943"/>
    </source>
</evidence>
<comment type="caution">
    <text evidence="3">The sequence shown here is derived from an EMBL/GenBank/DDBJ whole genome shotgun (WGS) entry which is preliminary data.</text>
</comment>
<dbReference type="InterPro" id="IPR001387">
    <property type="entry name" value="Cro/C1-type_HTH"/>
</dbReference>
<evidence type="ECO:0000313" key="4">
    <source>
        <dbReference type="Proteomes" id="UP000824139"/>
    </source>
</evidence>